<dbReference type="SUPFAM" id="SSF47473">
    <property type="entry name" value="EF-hand"/>
    <property type="match status" value="1"/>
</dbReference>
<dbReference type="InterPro" id="IPR011992">
    <property type="entry name" value="EF-hand-dom_pair"/>
</dbReference>
<organism evidence="4 7">
    <name type="scientific">Rotaria sordida</name>
    <dbReference type="NCBI Taxonomy" id="392033"/>
    <lineage>
        <taxon>Eukaryota</taxon>
        <taxon>Metazoa</taxon>
        <taxon>Spiralia</taxon>
        <taxon>Gnathifera</taxon>
        <taxon>Rotifera</taxon>
        <taxon>Eurotatoria</taxon>
        <taxon>Bdelloidea</taxon>
        <taxon>Philodinida</taxon>
        <taxon>Philodinidae</taxon>
        <taxon>Rotaria</taxon>
    </lineage>
</organism>
<dbReference type="PROSITE" id="PS50222">
    <property type="entry name" value="EF_HAND_2"/>
    <property type="match status" value="1"/>
</dbReference>
<dbReference type="GO" id="GO:0005509">
    <property type="term" value="F:calcium ion binding"/>
    <property type="evidence" value="ECO:0007669"/>
    <property type="project" value="InterPro"/>
</dbReference>
<evidence type="ECO:0000313" key="5">
    <source>
        <dbReference type="EMBL" id="CAF3598829.1"/>
    </source>
</evidence>
<proteinExistence type="predicted"/>
<dbReference type="GO" id="GO:0016460">
    <property type="term" value="C:myosin II complex"/>
    <property type="evidence" value="ECO:0007669"/>
    <property type="project" value="TreeGrafter"/>
</dbReference>
<dbReference type="EMBL" id="CAJNOO010001275">
    <property type="protein sequence ID" value="CAF1126607.1"/>
    <property type="molecule type" value="Genomic_DNA"/>
</dbReference>
<keyword evidence="1" id="KW-0677">Repeat</keyword>
<dbReference type="InterPro" id="IPR002048">
    <property type="entry name" value="EF_hand_dom"/>
</dbReference>
<evidence type="ECO:0000313" key="4">
    <source>
        <dbReference type="EMBL" id="CAF1273595.1"/>
    </source>
</evidence>
<dbReference type="FunFam" id="1.10.238.10:FF:000001">
    <property type="entry name" value="Calmodulin 1"/>
    <property type="match status" value="1"/>
</dbReference>
<dbReference type="Proteomes" id="UP000663823">
    <property type="component" value="Unassembled WGS sequence"/>
</dbReference>
<protein>
    <recommendedName>
        <fullName evidence="2">EF-hand domain-containing protein</fullName>
    </recommendedName>
</protein>
<accession>A0A815BMC3</accession>
<evidence type="ECO:0000313" key="7">
    <source>
        <dbReference type="Proteomes" id="UP000663889"/>
    </source>
</evidence>
<dbReference type="EMBL" id="CAJOAX010000480">
    <property type="protein sequence ID" value="CAF3598829.1"/>
    <property type="molecule type" value="Genomic_DNA"/>
</dbReference>
<dbReference type="OrthoDB" id="191686at2759"/>
<gene>
    <name evidence="6" type="ORF">FNK824_LOCUS3666</name>
    <name evidence="5" type="ORF">OTI717_LOCUS6695</name>
    <name evidence="3" type="ORF">RFH988_LOCUS20638</name>
    <name evidence="4" type="ORF">SEV965_LOCUS24881</name>
</gene>
<evidence type="ECO:0000259" key="2">
    <source>
        <dbReference type="PROSITE" id="PS50222"/>
    </source>
</evidence>
<comment type="caution">
    <text evidence="4">The sequence shown here is derived from an EMBL/GenBank/DDBJ whole genome shotgun (WGS) entry which is preliminary data.</text>
</comment>
<dbReference type="Proteomes" id="UP000663874">
    <property type="component" value="Unassembled WGS sequence"/>
</dbReference>
<reference evidence="4" key="1">
    <citation type="submission" date="2021-02" db="EMBL/GenBank/DDBJ databases">
        <authorList>
            <person name="Nowell W R."/>
        </authorList>
    </citation>
    <scope>NUCLEOTIDE SEQUENCE</scope>
</reference>
<dbReference type="Proteomes" id="UP000663882">
    <property type="component" value="Unassembled WGS sequence"/>
</dbReference>
<dbReference type="EMBL" id="CAJOBE010000252">
    <property type="protein sequence ID" value="CAF3606095.1"/>
    <property type="molecule type" value="Genomic_DNA"/>
</dbReference>
<sequence length="163" mass="19497">MNDMDKVRYKEAFLLMDEKNSGVITIDDIHFLIRALGFTPTKNDLENIDREFNDNKNIDYLWFIDIMSTLSCRKYSYEQIEKAFFSFDKNRYVNDIFLGLINVETFKKAMMTMGESLSENEMNEMMKDLPIDEDGFIEYEHYLLQFKPKENLITLKTMNEEKK</sequence>
<dbReference type="PANTHER" id="PTHR23048">
    <property type="entry name" value="MYOSIN LIGHT CHAIN 1, 3"/>
    <property type="match status" value="1"/>
</dbReference>
<dbReference type="Gene3D" id="1.10.238.10">
    <property type="entry name" value="EF-hand"/>
    <property type="match status" value="2"/>
</dbReference>
<evidence type="ECO:0000313" key="3">
    <source>
        <dbReference type="EMBL" id="CAF1126607.1"/>
    </source>
</evidence>
<dbReference type="EMBL" id="CAJNOU010001954">
    <property type="protein sequence ID" value="CAF1273595.1"/>
    <property type="molecule type" value="Genomic_DNA"/>
</dbReference>
<feature type="domain" description="EF-hand" evidence="2">
    <location>
        <begin position="4"/>
        <end position="39"/>
    </location>
</feature>
<dbReference type="InterPro" id="IPR050230">
    <property type="entry name" value="CALM/Myosin/TropC-like"/>
</dbReference>
<dbReference type="AlphaFoldDB" id="A0A815BMC3"/>
<evidence type="ECO:0000256" key="1">
    <source>
        <dbReference type="ARBA" id="ARBA00022737"/>
    </source>
</evidence>
<dbReference type="PANTHER" id="PTHR23048:SF0">
    <property type="entry name" value="CALMODULIN LIKE 3"/>
    <property type="match status" value="1"/>
</dbReference>
<name>A0A815BMC3_9BILA</name>
<dbReference type="Proteomes" id="UP000663889">
    <property type="component" value="Unassembled WGS sequence"/>
</dbReference>
<evidence type="ECO:0000313" key="6">
    <source>
        <dbReference type="EMBL" id="CAF3606095.1"/>
    </source>
</evidence>